<organism evidence="2 3">
    <name type="scientific">Alistipes putredinis DSM 17216</name>
    <dbReference type="NCBI Taxonomy" id="445970"/>
    <lineage>
        <taxon>Bacteria</taxon>
        <taxon>Pseudomonadati</taxon>
        <taxon>Bacteroidota</taxon>
        <taxon>Bacteroidia</taxon>
        <taxon>Bacteroidales</taxon>
        <taxon>Rikenellaceae</taxon>
        <taxon>Alistipes</taxon>
    </lineage>
</organism>
<proteinExistence type="predicted"/>
<evidence type="ECO:0000313" key="2">
    <source>
        <dbReference type="EMBL" id="EDS04687.1"/>
    </source>
</evidence>
<dbReference type="Proteomes" id="UP000005819">
    <property type="component" value="Unassembled WGS sequence"/>
</dbReference>
<evidence type="ECO:0000256" key="1">
    <source>
        <dbReference type="SAM" id="Phobius"/>
    </source>
</evidence>
<keyword evidence="1" id="KW-0812">Transmembrane</keyword>
<accession>B0MU38</accession>
<dbReference type="HOGENOM" id="CLU_3076024_0_0_10"/>
<feature type="transmembrane region" description="Helical" evidence="1">
    <location>
        <begin position="6"/>
        <end position="25"/>
    </location>
</feature>
<keyword evidence="3" id="KW-1185">Reference proteome</keyword>
<comment type="caution">
    <text evidence="2">The sequence shown here is derived from an EMBL/GenBank/DDBJ whole genome shotgun (WGS) entry which is preliminary data.</text>
</comment>
<keyword evidence="1" id="KW-0472">Membrane</keyword>
<dbReference type="AlphaFoldDB" id="B0MU38"/>
<reference evidence="2" key="2">
    <citation type="submission" date="2013-09" db="EMBL/GenBank/DDBJ databases">
        <title>Draft genome sequence of Alistipes putredinis (DSM 17216).</title>
        <authorList>
            <person name="Sudarsanam P."/>
            <person name="Ley R."/>
            <person name="Guruge J."/>
            <person name="Turnbaugh P.J."/>
            <person name="Mahowald M."/>
            <person name="Liep D."/>
            <person name="Gordon J."/>
        </authorList>
    </citation>
    <scope>NUCLEOTIDE SEQUENCE</scope>
    <source>
        <strain evidence="2">DSM 17216</strain>
    </source>
</reference>
<dbReference type="EMBL" id="ABFK02000016">
    <property type="protein sequence ID" value="EDS04687.1"/>
    <property type="molecule type" value="Genomic_DNA"/>
</dbReference>
<sequence>MQVEGGFLRAVLYLFLLLFMMRWRVADPSDATKKPPDKGGFLFSGRFQLLTR</sequence>
<reference evidence="2" key="1">
    <citation type="submission" date="2007-10" db="EMBL/GenBank/DDBJ databases">
        <authorList>
            <person name="Fulton L."/>
            <person name="Clifton S."/>
            <person name="Fulton B."/>
            <person name="Xu J."/>
            <person name="Minx P."/>
            <person name="Pepin K.H."/>
            <person name="Johnson M."/>
            <person name="Thiruvilangam P."/>
            <person name="Bhonagiri V."/>
            <person name="Nash W.E."/>
            <person name="Mardis E.R."/>
            <person name="Wilson R.K."/>
        </authorList>
    </citation>
    <scope>NUCLEOTIDE SEQUENCE [LARGE SCALE GENOMIC DNA]</scope>
    <source>
        <strain evidence="2">DSM 17216</strain>
    </source>
</reference>
<name>B0MU38_9BACT</name>
<protein>
    <submittedName>
        <fullName evidence="2">Uncharacterized protein</fullName>
    </submittedName>
</protein>
<keyword evidence="1" id="KW-1133">Transmembrane helix</keyword>
<evidence type="ECO:0000313" key="3">
    <source>
        <dbReference type="Proteomes" id="UP000005819"/>
    </source>
</evidence>
<gene>
    <name evidence="2" type="ORF">ALIPUT_00560</name>
</gene>